<accession>A0ABN6TWG9</accession>
<protein>
    <submittedName>
        <fullName evidence="1">Uncharacterized protein</fullName>
    </submittedName>
</protein>
<gene>
    <name evidence="1" type="ORF">IFM12276_02810</name>
</gene>
<organism evidence="1 2">
    <name type="scientific">Nocardia sputorum</name>
    <dbReference type="NCBI Taxonomy" id="2984338"/>
    <lineage>
        <taxon>Bacteria</taxon>
        <taxon>Bacillati</taxon>
        <taxon>Actinomycetota</taxon>
        <taxon>Actinomycetes</taxon>
        <taxon>Mycobacteriales</taxon>
        <taxon>Nocardiaceae</taxon>
        <taxon>Nocardia</taxon>
    </lineage>
</organism>
<keyword evidence="2" id="KW-1185">Reference proteome</keyword>
<proteinExistence type="predicted"/>
<dbReference type="EMBL" id="AP026978">
    <property type="protein sequence ID" value="BDT97252.1"/>
    <property type="molecule type" value="Genomic_DNA"/>
</dbReference>
<evidence type="ECO:0000313" key="2">
    <source>
        <dbReference type="Proteomes" id="UP001317870"/>
    </source>
</evidence>
<dbReference type="Proteomes" id="UP001317870">
    <property type="component" value="Chromosome"/>
</dbReference>
<sequence length="65" mass="7242">MNAHNPAAVAAVVETGMPAILGTRSVTGAPRSITRRGEYRWKRYGRSRNHGIRIATRHRVFRADA</sequence>
<name>A0ABN6TWG9_9NOCA</name>
<reference evidence="1 2" key="1">
    <citation type="submission" date="2022-11" db="EMBL/GenBank/DDBJ databases">
        <title>Genome Sequencing of Nocardia sp. ON39_IFM12276 and assembly.</title>
        <authorList>
            <person name="Shimojima M."/>
            <person name="Toyokawa M."/>
            <person name="Uesaka K."/>
        </authorList>
    </citation>
    <scope>NUCLEOTIDE SEQUENCE [LARGE SCALE GENOMIC DNA]</scope>
    <source>
        <strain evidence="1 2">IFM 12276</strain>
    </source>
</reference>
<evidence type="ECO:0000313" key="1">
    <source>
        <dbReference type="EMBL" id="BDT97252.1"/>
    </source>
</evidence>